<evidence type="ECO:0000256" key="1">
    <source>
        <dbReference type="SAM" id="MobiDB-lite"/>
    </source>
</evidence>
<reference evidence="2 3" key="1">
    <citation type="journal article" date="2020" name="Nature">
        <title>Six reference-quality genomes reveal evolution of bat adaptations.</title>
        <authorList>
            <person name="Jebb D."/>
            <person name="Huang Z."/>
            <person name="Pippel M."/>
            <person name="Hughes G.M."/>
            <person name="Lavrichenko K."/>
            <person name="Devanna P."/>
            <person name="Winkler S."/>
            <person name="Jermiin L.S."/>
            <person name="Skirmuntt E.C."/>
            <person name="Katzourakis A."/>
            <person name="Burkitt-Gray L."/>
            <person name="Ray D.A."/>
            <person name="Sullivan K.A.M."/>
            <person name="Roscito J.G."/>
            <person name="Kirilenko B.M."/>
            <person name="Davalos L.M."/>
            <person name="Corthals A.P."/>
            <person name="Power M.L."/>
            <person name="Jones G."/>
            <person name="Ransome R.D."/>
            <person name="Dechmann D.K.N."/>
            <person name="Locatelli A.G."/>
            <person name="Puechmaille S.J."/>
            <person name="Fedrigo O."/>
            <person name="Jarvis E.D."/>
            <person name="Hiller M."/>
            <person name="Vernes S.C."/>
            <person name="Myers E.W."/>
            <person name="Teeling E.C."/>
        </authorList>
    </citation>
    <scope>NUCLEOTIDE SEQUENCE [LARGE SCALE GENOMIC DNA]</scope>
    <source>
        <strain evidence="2">MMolMol1</strain>
        <tissue evidence="2">Muscle</tissue>
    </source>
</reference>
<dbReference type="EMBL" id="JACASF010000001">
    <property type="protein sequence ID" value="KAF6500932.1"/>
    <property type="molecule type" value="Genomic_DNA"/>
</dbReference>
<name>A0A7J8JXT6_MOLMO</name>
<accession>A0A7J8JXT6</accession>
<dbReference type="AlphaFoldDB" id="A0A7J8JXT6"/>
<feature type="region of interest" description="Disordered" evidence="1">
    <location>
        <begin position="44"/>
        <end position="79"/>
    </location>
</feature>
<organism evidence="2 3">
    <name type="scientific">Molossus molossus</name>
    <name type="common">Pallas' mastiff bat</name>
    <name type="synonym">Vespertilio molossus</name>
    <dbReference type="NCBI Taxonomy" id="27622"/>
    <lineage>
        <taxon>Eukaryota</taxon>
        <taxon>Metazoa</taxon>
        <taxon>Chordata</taxon>
        <taxon>Craniata</taxon>
        <taxon>Vertebrata</taxon>
        <taxon>Euteleostomi</taxon>
        <taxon>Mammalia</taxon>
        <taxon>Eutheria</taxon>
        <taxon>Laurasiatheria</taxon>
        <taxon>Chiroptera</taxon>
        <taxon>Yangochiroptera</taxon>
        <taxon>Molossidae</taxon>
        <taxon>Molossus</taxon>
    </lineage>
</organism>
<proteinExistence type="predicted"/>
<keyword evidence="3" id="KW-1185">Reference proteome</keyword>
<comment type="caution">
    <text evidence="2">The sequence shown here is derived from an EMBL/GenBank/DDBJ whole genome shotgun (WGS) entry which is preliminary data.</text>
</comment>
<evidence type="ECO:0000313" key="3">
    <source>
        <dbReference type="Proteomes" id="UP000550707"/>
    </source>
</evidence>
<feature type="compositionally biased region" description="Basic and acidic residues" evidence="1">
    <location>
        <begin position="59"/>
        <end position="79"/>
    </location>
</feature>
<protein>
    <submittedName>
        <fullName evidence="2">Uncharacterized protein</fullName>
    </submittedName>
</protein>
<dbReference type="InParanoid" id="A0A7J8JXT6"/>
<sequence length="134" mass="15230">MVAEVGGAHSAWRPTQCSLLERELSPLAAPRTLEKNLGRLVQELGFDSQKSVPPPPFIEFRERGKERERERDKNTDEREHRLAASCMPLTRDRAHNLGMYPDRILNQPPLGAWVAAQPLSYTCRLGQKSFLLQP</sequence>
<gene>
    <name evidence="2" type="ORF">HJG59_007957</name>
</gene>
<dbReference type="Proteomes" id="UP000550707">
    <property type="component" value="Unassembled WGS sequence"/>
</dbReference>
<evidence type="ECO:0000313" key="2">
    <source>
        <dbReference type="EMBL" id="KAF6500932.1"/>
    </source>
</evidence>